<dbReference type="Pfam" id="PF01565">
    <property type="entry name" value="FAD_binding_4"/>
    <property type="match status" value="1"/>
</dbReference>
<accession>G9MY36</accession>
<dbReference type="PANTHER" id="PTHR13878:SF91">
    <property type="entry name" value="FAD BINDING DOMAIN PROTEIN (AFU_ORTHOLOGUE AFUA_6G12070)-RELATED"/>
    <property type="match status" value="1"/>
</dbReference>
<comment type="caution">
    <text evidence="4">The sequence shown here is derived from an EMBL/GenBank/DDBJ whole genome shotgun (WGS) entry which is preliminary data.</text>
</comment>
<evidence type="ECO:0000256" key="1">
    <source>
        <dbReference type="ARBA" id="ARBA00005466"/>
    </source>
</evidence>
<dbReference type="VEuPathDB" id="FungiDB:TRIVIDRAFT_202680"/>
<evidence type="ECO:0000256" key="2">
    <source>
        <dbReference type="ARBA" id="ARBA00023002"/>
    </source>
</evidence>
<comment type="similarity">
    <text evidence="1">Belongs to the oxygen-dependent FAD-linked oxidoreductase family.</text>
</comment>
<evidence type="ECO:0000313" key="5">
    <source>
        <dbReference type="Proteomes" id="UP000007115"/>
    </source>
</evidence>
<dbReference type="EMBL" id="ABDF02000078">
    <property type="protein sequence ID" value="EHK20795.1"/>
    <property type="molecule type" value="Genomic_DNA"/>
</dbReference>
<keyword evidence="2" id="KW-0560">Oxidoreductase</keyword>
<evidence type="ECO:0000313" key="4">
    <source>
        <dbReference type="EMBL" id="EHK20795.1"/>
    </source>
</evidence>
<dbReference type="InterPro" id="IPR016169">
    <property type="entry name" value="FAD-bd_PCMH_sub2"/>
</dbReference>
<dbReference type="Gene3D" id="3.30.465.10">
    <property type="match status" value="1"/>
</dbReference>
<dbReference type="Proteomes" id="UP000007115">
    <property type="component" value="Unassembled WGS sequence"/>
</dbReference>
<keyword evidence="5" id="KW-1185">Reference proteome</keyword>
<dbReference type="PROSITE" id="PS51387">
    <property type="entry name" value="FAD_PCMH"/>
    <property type="match status" value="1"/>
</dbReference>
<dbReference type="eggNOG" id="KOG0157">
    <property type="taxonomic scope" value="Eukaryota"/>
</dbReference>
<name>G9MY36_HYPVG</name>
<protein>
    <recommendedName>
        <fullName evidence="3">FAD-binding PCMH-type domain-containing protein</fullName>
    </recommendedName>
</protein>
<dbReference type="GO" id="GO:0071949">
    <property type="term" value="F:FAD binding"/>
    <property type="evidence" value="ECO:0007669"/>
    <property type="project" value="InterPro"/>
</dbReference>
<dbReference type="AlphaFoldDB" id="G9MY36"/>
<proteinExistence type="inferred from homology"/>
<dbReference type="STRING" id="413071.G9MY36"/>
<organism evidence="4 5">
    <name type="scientific">Hypocrea virens (strain Gv29-8 / FGSC 10586)</name>
    <name type="common">Gliocladium virens</name>
    <name type="synonym">Trichoderma virens</name>
    <dbReference type="NCBI Taxonomy" id="413071"/>
    <lineage>
        <taxon>Eukaryota</taxon>
        <taxon>Fungi</taxon>
        <taxon>Dikarya</taxon>
        <taxon>Ascomycota</taxon>
        <taxon>Pezizomycotina</taxon>
        <taxon>Sordariomycetes</taxon>
        <taxon>Hypocreomycetidae</taxon>
        <taxon>Hypocreales</taxon>
        <taxon>Hypocreaceae</taxon>
        <taxon>Trichoderma</taxon>
    </lineage>
</organism>
<dbReference type="GO" id="GO:0016491">
    <property type="term" value="F:oxidoreductase activity"/>
    <property type="evidence" value="ECO:0007669"/>
    <property type="project" value="UniProtKB-KW"/>
</dbReference>
<dbReference type="InterPro" id="IPR050432">
    <property type="entry name" value="FAD-linked_Oxidoreductases_BP"/>
</dbReference>
<dbReference type="GeneID" id="25790209"/>
<evidence type="ECO:0000259" key="3">
    <source>
        <dbReference type="PROSITE" id="PS51387"/>
    </source>
</evidence>
<dbReference type="PANTHER" id="PTHR13878">
    <property type="entry name" value="GULONOLACTONE OXIDASE"/>
    <property type="match status" value="1"/>
</dbReference>
<dbReference type="SUPFAM" id="SSF56176">
    <property type="entry name" value="FAD-binding/transporter-associated domain-like"/>
    <property type="match status" value="1"/>
</dbReference>
<dbReference type="InterPro" id="IPR006094">
    <property type="entry name" value="Oxid_FAD_bind_N"/>
</dbReference>
<gene>
    <name evidence="4" type="ORF">TRIVIDRAFT_202680</name>
</gene>
<dbReference type="OrthoDB" id="9983560at2759"/>
<reference evidence="4 5" key="1">
    <citation type="journal article" date="2011" name="Genome Biol.">
        <title>Comparative genome sequence analysis underscores mycoparasitism as the ancestral life style of Trichoderma.</title>
        <authorList>
            <person name="Kubicek C.P."/>
            <person name="Herrera-Estrella A."/>
            <person name="Seidl-Seiboth V."/>
            <person name="Martinez D.A."/>
            <person name="Druzhinina I.S."/>
            <person name="Thon M."/>
            <person name="Zeilinger S."/>
            <person name="Casas-Flores S."/>
            <person name="Horwitz B.A."/>
            <person name="Mukherjee P.K."/>
            <person name="Mukherjee M."/>
            <person name="Kredics L."/>
            <person name="Alcaraz L.D."/>
            <person name="Aerts A."/>
            <person name="Antal Z."/>
            <person name="Atanasova L."/>
            <person name="Cervantes-Badillo M.G."/>
            <person name="Challacombe J."/>
            <person name="Chertkov O."/>
            <person name="McCluskey K."/>
            <person name="Coulpier F."/>
            <person name="Deshpande N."/>
            <person name="von Doehren H."/>
            <person name="Ebbole D.J."/>
            <person name="Esquivel-Naranjo E.U."/>
            <person name="Fekete E."/>
            <person name="Flipphi M."/>
            <person name="Glaser F."/>
            <person name="Gomez-Rodriguez E.Y."/>
            <person name="Gruber S."/>
            <person name="Han C."/>
            <person name="Henrissat B."/>
            <person name="Hermosa R."/>
            <person name="Hernandez-Onate M."/>
            <person name="Karaffa L."/>
            <person name="Kosti I."/>
            <person name="Le Crom S."/>
            <person name="Lindquist E."/>
            <person name="Lucas S."/>
            <person name="Luebeck M."/>
            <person name="Luebeck P.S."/>
            <person name="Margeot A."/>
            <person name="Metz B."/>
            <person name="Misra M."/>
            <person name="Nevalainen H."/>
            <person name="Omann M."/>
            <person name="Packer N."/>
            <person name="Perrone G."/>
            <person name="Uresti-Rivera E.E."/>
            <person name="Salamov A."/>
            <person name="Schmoll M."/>
            <person name="Seiboth B."/>
            <person name="Shapiro H."/>
            <person name="Sukno S."/>
            <person name="Tamayo-Ramos J.A."/>
            <person name="Tisch D."/>
            <person name="Wiest A."/>
            <person name="Wilkinson H.H."/>
            <person name="Zhang M."/>
            <person name="Coutinho P.M."/>
            <person name="Kenerley C.M."/>
            <person name="Monte E."/>
            <person name="Baker S.E."/>
            <person name="Grigoriev I.V."/>
        </authorList>
    </citation>
    <scope>NUCLEOTIDE SEQUENCE [LARGE SCALE GENOMIC DNA]</scope>
    <source>
        <strain evidence="5">Gv29-8 / FGSC 10586</strain>
    </source>
</reference>
<feature type="domain" description="FAD-binding PCMH-type" evidence="3">
    <location>
        <begin position="1"/>
        <end position="191"/>
    </location>
</feature>
<dbReference type="HOGENOM" id="CLU_847465_0_0_1"/>
<dbReference type="RefSeq" id="XP_013954988.1">
    <property type="nucleotide sequence ID" value="XM_014099513.1"/>
</dbReference>
<dbReference type="InterPro" id="IPR016166">
    <property type="entry name" value="FAD-bd_PCMH"/>
</dbReference>
<dbReference type="InterPro" id="IPR036318">
    <property type="entry name" value="FAD-bd_PCMH-like_sf"/>
</dbReference>
<dbReference type="InParanoid" id="G9MY36"/>
<sequence length="328" mass="34785">MWVLPANVTVPVEALCYPRPHQDAEACAVIQANSNSSAFHAKFPAGYDLPHEWSCHVPGRNSSTYVPTESCADVQPGGAASYWGGSAARIGGGFTWSDVYPAAHDNGVVVGGTCPTIGIIGRYLQGGGHGAAMHGYGFGSDQVLEFNVVLADDSKVLASPCSSPDLFQALRGGCPRTYGIVTSATVRTYPETPMSALVLQIIPQECSGAAAKDFSLSGVNPAFRRALLINIVSRSWNGLTPYADIKAAQKDVAYHKGKAQLAFAPDTGSYLNEGNFLDPDYLTNQFGAVLPTLEAAKKKYDPTDLCYCPTCVCSQHWAEEADGHLCTV</sequence>